<protein>
    <recommendedName>
        <fullName evidence="4">Sodium:solute symporter family protein</fullName>
    </recommendedName>
</protein>
<organism evidence="2 3">
    <name type="scientific">Nocardia tenerifensis</name>
    <dbReference type="NCBI Taxonomy" id="228006"/>
    <lineage>
        <taxon>Bacteria</taxon>
        <taxon>Bacillati</taxon>
        <taxon>Actinomycetota</taxon>
        <taxon>Actinomycetes</taxon>
        <taxon>Mycobacteriales</taxon>
        <taxon>Nocardiaceae</taxon>
        <taxon>Nocardia</taxon>
    </lineage>
</organism>
<accession>A0A318KEE1</accession>
<dbReference type="AlphaFoldDB" id="A0A318KEE1"/>
<evidence type="ECO:0000256" key="1">
    <source>
        <dbReference type="SAM" id="Phobius"/>
    </source>
</evidence>
<reference evidence="2 3" key="1">
    <citation type="submission" date="2018-05" db="EMBL/GenBank/DDBJ databases">
        <title>Genomic Encyclopedia of Type Strains, Phase IV (KMG-IV): sequencing the most valuable type-strain genomes for metagenomic binning, comparative biology and taxonomic classification.</title>
        <authorList>
            <person name="Goeker M."/>
        </authorList>
    </citation>
    <scope>NUCLEOTIDE SEQUENCE [LARGE SCALE GENOMIC DNA]</scope>
    <source>
        <strain evidence="2 3">DSM 44704</strain>
    </source>
</reference>
<keyword evidence="1" id="KW-1133">Transmembrane helix</keyword>
<gene>
    <name evidence="2" type="ORF">DFR70_105546</name>
</gene>
<proteinExistence type="predicted"/>
<keyword evidence="1" id="KW-0472">Membrane</keyword>
<keyword evidence="1" id="KW-0812">Transmembrane</keyword>
<feature type="transmembrane region" description="Helical" evidence="1">
    <location>
        <begin position="6"/>
        <end position="24"/>
    </location>
</feature>
<name>A0A318KEE1_9NOCA</name>
<keyword evidence="3" id="KW-1185">Reference proteome</keyword>
<evidence type="ECO:0000313" key="2">
    <source>
        <dbReference type="EMBL" id="PXX64361.1"/>
    </source>
</evidence>
<evidence type="ECO:0000313" key="3">
    <source>
        <dbReference type="Proteomes" id="UP000247569"/>
    </source>
</evidence>
<sequence length="50" mass="5576">MNALNVAVIVVYLVVVAWIGLRLSGKQKSSNDYFVGEGKMPWWTVCFSVV</sequence>
<feature type="non-terminal residue" evidence="2">
    <location>
        <position position="50"/>
    </location>
</feature>
<dbReference type="Proteomes" id="UP000247569">
    <property type="component" value="Unassembled WGS sequence"/>
</dbReference>
<dbReference type="EMBL" id="QJKF01000005">
    <property type="protein sequence ID" value="PXX64361.1"/>
    <property type="molecule type" value="Genomic_DNA"/>
</dbReference>
<comment type="caution">
    <text evidence="2">The sequence shown here is derived from an EMBL/GenBank/DDBJ whole genome shotgun (WGS) entry which is preliminary data.</text>
</comment>
<evidence type="ECO:0008006" key="4">
    <source>
        <dbReference type="Google" id="ProtNLM"/>
    </source>
</evidence>